<dbReference type="GO" id="GO:0005886">
    <property type="term" value="C:plasma membrane"/>
    <property type="evidence" value="ECO:0007669"/>
    <property type="project" value="UniProtKB-SubCell"/>
</dbReference>
<evidence type="ECO:0000256" key="4">
    <source>
        <dbReference type="ARBA" id="ARBA00022927"/>
    </source>
</evidence>
<comment type="caution">
    <text evidence="9">The sequence shown here is derived from an EMBL/GenBank/DDBJ whole genome shotgun (WGS) entry which is preliminary data.</text>
</comment>
<keyword evidence="8" id="KW-1003">Cell membrane</keyword>
<comment type="similarity">
    <text evidence="8">Belongs to the SecE/SEC61-gamma family.</text>
</comment>
<evidence type="ECO:0000256" key="7">
    <source>
        <dbReference type="ARBA" id="ARBA00023136"/>
    </source>
</evidence>
<name>A0A926DSK8_9FIRM</name>
<sequence length="61" mass="7097">MFSLKELKSEWKKIVWPGKKELAQKTGIVIIVCAIFTAIISVYDLVFFKIRTLLENLLIKK</sequence>
<protein>
    <recommendedName>
        <fullName evidence="8">Protein translocase subunit SecE</fullName>
    </recommendedName>
</protein>
<dbReference type="GO" id="GO:0065002">
    <property type="term" value="P:intracellular protein transmembrane transport"/>
    <property type="evidence" value="ECO:0007669"/>
    <property type="project" value="UniProtKB-UniRule"/>
</dbReference>
<evidence type="ECO:0000256" key="3">
    <source>
        <dbReference type="ARBA" id="ARBA00022692"/>
    </source>
</evidence>
<dbReference type="GO" id="GO:0009306">
    <property type="term" value="P:protein secretion"/>
    <property type="evidence" value="ECO:0007669"/>
    <property type="project" value="UniProtKB-UniRule"/>
</dbReference>
<keyword evidence="6 8" id="KW-0811">Translocation</keyword>
<dbReference type="GO" id="GO:0008320">
    <property type="term" value="F:protein transmembrane transporter activity"/>
    <property type="evidence" value="ECO:0007669"/>
    <property type="project" value="UniProtKB-UniRule"/>
</dbReference>
<evidence type="ECO:0000313" key="10">
    <source>
        <dbReference type="Proteomes" id="UP000657006"/>
    </source>
</evidence>
<accession>A0A926DSK8</accession>
<dbReference type="RefSeq" id="WP_177714826.1">
    <property type="nucleotide sequence ID" value="NZ_JACRSQ010000008.1"/>
</dbReference>
<evidence type="ECO:0000256" key="6">
    <source>
        <dbReference type="ARBA" id="ARBA00023010"/>
    </source>
</evidence>
<keyword evidence="7 8" id="KW-0472">Membrane</keyword>
<keyword evidence="2 8" id="KW-0813">Transport</keyword>
<evidence type="ECO:0000256" key="2">
    <source>
        <dbReference type="ARBA" id="ARBA00022448"/>
    </source>
</evidence>
<dbReference type="GO" id="GO:0043952">
    <property type="term" value="P:protein transport by the Sec complex"/>
    <property type="evidence" value="ECO:0007669"/>
    <property type="project" value="UniProtKB-UniRule"/>
</dbReference>
<dbReference type="Pfam" id="PF00584">
    <property type="entry name" value="SecE"/>
    <property type="match status" value="1"/>
</dbReference>
<evidence type="ECO:0000313" key="9">
    <source>
        <dbReference type="EMBL" id="MBC8543238.1"/>
    </source>
</evidence>
<keyword evidence="4 8" id="KW-0653">Protein transport</keyword>
<evidence type="ECO:0000256" key="8">
    <source>
        <dbReference type="HAMAP-Rule" id="MF_00422"/>
    </source>
</evidence>
<keyword evidence="5 8" id="KW-1133">Transmembrane helix</keyword>
<gene>
    <name evidence="8 9" type="primary">secE</name>
    <name evidence="9" type="ORF">H8730_06750</name>
</gene>
<dbReference type="Gene3D" id="1.20.5.1030">
    <property type="entry name" value="Preprotein translocase secy subunit"/>
    <property type="match status" value="1"/>
</dbReference>
<comment type="function">
    <text evidence="8">Essential subunit of the Sec protein translocation channel SecYEG. Clamps together the 2 halves of SecY. May contact the channel plug during translocation.</text>
</comment>
<organism evidence="9 10">
    <name type="scientific">Bianquea renquensis</name>
    <dbReference type="NCBI Taxonomy" id="2763661"/>
    <lineage>
        <taxon>Bacteria</taxon>
        <taxon>Bacillati</taxon>
        <taxon>Bacillota</taxon>
        <taxon>Clostridia</taxon>
        <taxon>Eubacteriales</taxon>
        <taxon>Bianqueaceae</taxon>
        <taxon>Bianquea</taxon>
    </lineage>
</organism>
<dbReference type="EMBL" id="JACRSQ010000008">
    <property type="protein sequence ID" value="MBC8543238.1"/>
    <property type="molecule type" value="Genomic_DNA"/>
</dbReference>
<keyword evidence="3 8" id="KW-0812">Transmembrane</keyword>
<dbReference type="InterPro" id="IPR038379">
    <property type="entry name" value="SecE_sf"/>
</dbReference>
<dbReference type="HAMAP" id="MF_00422">
    <property type="entry name" value="SecE"/>
    <property type="match status" value="1"/>
</dbReference>
<feature type="transmembrane region" description="Helical" evidence="8">
    <location>
        <begin position="27"/>
        <end position="48"/>
    </location>
</feature>
<dbReference type="NCBIfam" id="TIGR00964">
    <property type="entry name" value="secE_bact"/>
    <property type="match status" value="1"/>
</dbReference>
<dbReference type="InterPro" id="IPR001901">
    <property type="entry name" value="Translocase_SecE/Sec61-g"/>
</dbReference>
<evidence type="ECO:0000256" key="5">
    <source>
        <dbReference type="ARBA" id="ARBA00022989"/>
    </source>
</evidence>
<dbReference type="InterPro" id="IPR005807">
    <property type="entry name" value="SecE_bac"/>
</dbReference>
<evidence type="ECO:0000256" key="1">
    <source>
        <dbReference type="ARBA" id="ARBA00004370"/>
    </source>
</evidence>
<keyword evidence="10" id="KW-1185">Reference proteome</keyword>
<reference evidence="9" key="1">
    <citation type="submission" date="2020-08" db="EMBL/GenBank/DDBJ databases">
        <title>Genome public.</title>
        <authorList>
            <person name="Liu C."/>
            <person name="Sun Q."/>
        </authorList>
    </citation>
    <scope>NUCLEOTIDE SEQUENCE</scope>
    <source>
        <strain evidence="9">NSJ-32</strain>
    </source>
</reference>
<comment type="subcellular location">
    <subcellularLocation>
        <location evidence="8">Cell membrane</location>
        <topology evidence="8">Single-pass membrane protein</topology>
    </subcellularLocation>
    <subcellularLocation>
        <location evidence="1">Membrane</location>
    </subcellularLocation>
</comment>
<comment type="subunit">
    <text evidence="8">Component of the Sec protein translocase complex. Heterotrimer consisting of SecY, SecE and SecG subunits. The heterotrimers can form oligomers, although 1 heterotrimer is thought to be able to translocate proteins. Interacts with the ribosome. Interacts with SecDF, and other proteins may be involved. Interacts with SecA.</text>
</comment>
<dbReference type="GO" id="GO:0006605">
    <property type="term" value="P:protein targeting"/>
    <property type="evidence" value="ECO:0007669"/>
    <property type="project" value="UniProtKB-UniRule"/>
</dbReference>
<dbReference type="AlphaFoldDB" id="A0A926DSK8"/>
<dbReference type="Proteomes" id="UP000657006">
    <property type="component" value="Unassembled WGS sequence"/>
</dbReference>
<proteinExistence type="inferred from homology"/>